<feature type="compositionally biased region" description="Basic and acidic residues" evidence="1">
    <location>
        <begin position="271"/>
        <end position="286"/>
    </location>
</feature>
<feature type="region of interest" description="Disordered" evidence="1">
    <location>
        <begin position="367"/>
        <end position="394"/>
    </location>
</feature>
<evidence type="ECO:0000313" key="2">
    <source>
        <dbReference type="EMBL" id="KPV78129.1"/>
    </source>
</evidence>
<dbReference type="GeneID" id="28975868"/>
<dbReference type="RefSeq" id="XP_018274178.1">
    <property type="nucleotide sequence ID" value="XM_018415420.1"/>
</dbReference>
<protein>
    <submittedName>
        <fullName evidence="2">Uncharacterized protein</fullName>
    </submittedName>
</protein>
<feature type="compositionally biased region" description="Basic and acidic residues" evidence="1">
    <location>
        <begin position="35"/>
        <end position="50"/>
    </location>
</feature>
<gene>
    <name evidence="2" type="ORF">RHOBADRAFT_50637</name>
</gene>
<feature type="compositionally biased region" description="Basic and acidic residues" evidence="1">
    <location>
        <begin position="236"/>
        <end position="263"/>
    </location>
</feature>
<feature type="non-terminal residue" evidence="2">
    <location>
        <position position="1"/>
    </location>
</feature>
<feature type="non-terminal residue" evidence="2">
    <location>
        <position position="499"/>
    </location>
</feature>
<feature type="compositionally biased region" description="Basic residues" evidence="1">
    <location>
        <begin position="299"/>
        <end position="311"/>
    </location>
</feature>
<dbReference type="EMBL" id="KQ474073">
    <property type="protein sequence ID" value="KPV78129.1"/>
    <property type="molecule type" value="Genomic_DNA"/>
</dbReference>
<evidence type="ECO:0000256" key="1">
    <source>
        <dbReference type="SAM" id="MobiDB-lite"/>
    </source>
</evidence>
<name>A0A194SC08_RHOGW</name>
<accession>A0A194SC08</accession>
<feature type="region of interest" description="Disordered" evidence="1">
    <location>
        <begin position="98"/>
        <end position="131"/>
    </location>
</feature>
<feature type="compositionally biased region" description="Low complexity" evidence="1">
    <location>
        <begin position="375"/>
        <end position="386"/>
    </location>
</feature>
<evidence type="ECO:0000313" key="3">
    <source>
        <dbReference type="Proteomes" id="UP000053890"/>
    </source>
</evidence>
<feature type="compositionally biased region" description="Basic residues" evidence="1">
    <location>
        <begin position="170"/>
        <end position="195"/>
    </location>
</feature>
<organism evidence="2 3">
    <name type="scientific">Rhodotorula graminis (strain WP1)</name>
    <dbReference type="NCBI Taxonomy" id="578459"/>
    <lineage>
        <taxon>Eukaryota</taxon>
        <taxon>Fungi</taxon>
        <taxon>Dikarya</taxon>
        <taxon>Basidiomycota</taxon>
        <taxon>Pucciniomycotina</taxon>
        <taxon>Microbotryomycetes</taxon>
        <taxon>Sporidiobolales</taxon>
        <taxon>Sporidiobolaceae</taxon>
        <taxon>Rhodotorula</taxon>
    </lineage>
</organism>
<dbReference type="Proteomes" id="UP000053890">
    <property type="component" value="Unassembled WGS sequence"/>
</dbReference>
<feature type="region of interest" description="Disordered" evidence="1">
    <location>
        <begin position="466"/>
        <end position="491"/>
    </location>
</feature>
<feature type="compositionally biased region" description="Basic and acidic residues" evidence="1">
    <location>
        <begin position="206"/>
        <end position="216"/>
    </location>
</feature>
<dbReference type="AlphaFoldDB" id="A0A194SC08"/>
<feature type="region of interest" description="Disordered" evidence="1">
    <location>
        <begin position="159"/>
        <end position="317"/>
    </location>
</feature>
<keyword evidence="3" id="KW-1185">Reference proteome</keyword>
<feature type="compositionally biased region" description="Low complexity" evidence="1">
    <location>
        <begin position="65"/>
        <end position="77"/>
    </location>
</feature>
<reference evidence="2 3" key="1">
    <citation type="journal article" date="2015" name="Front. Microbiol.">
        <title>Genome sequence of the plant growth promoting endophytic yeast Rhodotorula graminis WP1.</title>
        <authorList>
            <person name="Firrincieli A."/>
            <person name="Otillar R."/>
            <person name="Salamov A."/>
            <person name="Schmutz J."/>
            <person name="Khan Z."/>
            <person name="Redman R.S."/>
            <person name="Fleck N.D."/>
            <person name="Lindquist E."/>
            <person name="Grigoriev I.V."/>
            <person name="Doty S.L."/>
        </authorList>
    </citation>
    <scope>NUCLEOTIDE SEQUENCE [LARGE SCALE GENOMIC DNA]</scope>
    <source>
        <strain evidence="2 3">WP1</strain>
    </source>
</reference>
<feature type="compositionally biased region" description="Low complexity" evidence="1">
    <location>
        <begin position="159"/>
        <end position="169"/>
    </location>
</feature>
<feature type="region of interest" description="Disordered" evidence="1">
    <location>
        <begin position="1"/>
        <end position="77"/>
    </location>
</feature>
<feature type="compositionally biased region" description="Pro residues" evidence="1">
    <location>
        <begin position="121"/>
        <end position="131"/>
    </location>
</feature>
<sequence length="499" mass="54642">APSKSANRTGAAPTRAPHRTRGGRLPRVARAQARRGADGPRVDARRRRDADEWEQPGRRAGPRGGRVAQARGRAGPAWDRQAVELVLCRRSRRGHLWAAQGSTTPPSPVRPERVPRHLARPPSPRPHPPPPHRLVALVLSRPRDHPVRHIVALVRPARPGGLARGVRGPLRGRRRDGARRARPRRRLARLGRRQGPRLLHPARLSTRREEPLERQQGRSGRRAGLLRLARRARRLAGAERARPQRERQEEAARLARSEARAEQQRVVGHGGRRDGVEQQEEGRDAHLPPAAARGPRPAPIRRRRGRPAAHRAHGELAHPHELPAVVVVLAVPVGARSPAPAALARPRRPPRPRLRARHGLGVRGALARRDRARPARAGPHPPSAFARPRRARSGSVARRRASPLAALALGDHHAWLVVVERVDAHADSVIERDARPRHGRAWAAERRAAVEAGLGRPVDAARVDVGGAGPAAGARRRRRCGGRGRSGGPCEAGVRRCGV</sequence>
<proteinExistence type="predicted"/>